<dbReference type="Proteomes" id="UP000694888">
    <property type="component" value="Unplaced"/>
</dbReference>
<dbReference type="CDD" id="cd16021">
    <property type="entry name" value="ALP_like"/>
    <property type="match status" value="1"/>
</dbReference>
<dbReference type="RefSeq" id="XP_005111704.1">
    <property type="nucleotide sequence ID" value="XM_005111647.3"/>
</dbReference>
<dbReference type="PANTHER" id="PTHR10974:SF1">
    <property type="entry name" value="FI08016P-RELATED"/>
    <property type="match status" value="1"/>
</dbReference>
<keyword evidence="1" id="KW-1185">Reference proteome</keyword>
<dbReference type="InterPro" id="IPR017850">
    <property type="entry name" value="Alkaline_phosphatase_core_sf"/>
</dbReference>
<evidence type="ECO:0000313" key="1">
    <source>
        <dbReference type="Proteomes" id="UP000694888"/>
    </source>
</evidence>
<dbReference type="SUPFAM" id="SSF53649">
    <property type="entry name" value="Alkaline phosphatase-like"/>
    <property type="match status" value="1"/>
</dbReference>
<sequence>MRCSGTSRMVSRRVSRSFVVLLSAGAAVLLLLSQWTKPFLVYQHLALDSIRVNFTSLPVRQNSETRPHKGFLLDTAHCRIPDIDPFDPAILQKIHRRGEIICQGKPSITYVDGPVVRINRSVVDEFYDGDFKYCQYQPIVRGPKNSDFSFSYGDMSKKFDHDVLVPPDHEFMRIYCYSQSEGKLSTNFHALVTAKEKVEQKSTYRFKQHKQKRNPKETLNVHMIGVDSVSRLNFLRQMRQTRTFLLDELQAFEMSGYNKVEDNTFVNIVPMMVGKFVHEIGWNESMRKQAFDDYNFLWHNFSKAGYRTLYAEDAPKIAIFVYGKEGFHTPPADYYNRPLALAMETQKSVWNRNHHCIVDRLETSMLLDYVTDFSRMFKDKPHFGFTFITRLTHDSISLVGSADYAYLKFLKRFQVEGHLNNTVLILYSDHGYRFGDMRNTYVGKVEERLPFLYLVFPSWFHKKYPKLAKNLRTNSRRLTTPFDIYETLKDILYFDGEDREASLSDRGISLLREVPPERSCQHAAILPHWCLCLEEREVPTNSTVGRRIAHALVGHINDILSPASHLCATLSLGNVSQVVQMQSNEKILRFEDSLHDVINKTVVYGERTEAPVVYQVTLSTVPGHALFEATLTHDPVYNIFKLAGSISRINAYRDQSICVENSKLKKFCYCSEK</sequence>
<gene>
    <name evidence="2" type="primary">LOC101847301</name>
</gene>
<dbReference type="InterPro" id="IPR004245">
    <property type="entry name" value="DUF229"/>
</dbReference>
<evidence type="ECO:0000313" key="2">
    <source>
        <dbReference type="RefSeq" id="XP_005111704.1"/>
    </source>
</evidence>
<organism evidence="1 2">
    <name type="scientific">Aplysia californica</name>
    <name type="common">California sea hare</name>
    <dbReference type="NCBI Taxonomy" id="6500"/>
    <lineage>
        <taxon>Eukaryota</taxon>
        <taxon>Metazoa</taxon>
        <taxon>Spiralia</taxon>
        <taxon>Lophotrochozoa</taxon>
        <taxon>Mollusca</taxon>
        <taxon>Gastropoda</taxon>
        <taxon>Heterobranchia</taxon>
        <taxon>Euthyneura</taxon>
        <taxon>Tectipleura</taxon>
        <taxon>Aplysiida</taxon>
        <taxon>Aplysioidea</taxon>
        <taxon>Aplysiidae</taxon>
        <taxon>Aplysia</taxon>
    </lineage>
</organism>
<dbReference type="Gene3D" id="3.40.720.10">
    <property type="entry name" value="Alkaline Phosphatase, subunit A"/>
    <property type="match status" value="1"/>
</dbReference>
<accession>A0ABM0K8Z1</accession>
<name>A0ABM0K8Z1_APLCA</name>
<proteinExistence type="predicted"/>
<protein>
    <submittedName>
        <fullName evidence="2">Uncharacterized protein LOC101847301</fullName>
    </submittedName>
</protein>
<dbReference type="GeneID" id="101847301"/>
<dbReference type="Pfam" id="PF02995">
    <property type="entry name" value="DUF229"/>
    <property type="match status" value="1"/>
</dbReference>
<dbReference type="PANTHER" id="PTHR10974">
    <property type="entry name" value="FI08016P-RELATED"/>
    <property type="match status" value="1"/>
</dbReference>
<reference evidence="2" key="1">
    <citation type="submission" date="2025-08" db="UniProtKB">
        <authorList>
            <consortium name="RefSeq"/>
        </authorList>
    </citation>
    <scope>IDENTIFICATION</scope>
</reference>